<protein>
    <submittedName>
        <fullName evidence="2">Uncharacterized protein</fullName>
    </submittedName>
</protein>
<dbReference type="Proteomes" id="UP000184699">
    <property type="component" value="Unassembled WGS sequence"/>
</dbReference>
<name>A0A1N6I1U4_9MICO</name>
<proteinExistence type="predicted"/>
<gene>
    <name evidence="2" type="ORF">SAMN05443544_3583</name>
</gene>
<keyword evidence="3" id="KW-1185">Reference proteome</keyword>
<feature type="compositionally biased region" description="Polar residues" evidence="1">
    <location>
        <begin position="1"/>
        <end position="21"/>
    </location>
</feature>
<dbReference type="AlphaFoldDB" id="A0A1N6I1U4"/>
<dbReference type="EMBL" id="FSRJ01000005">
    <property type="protein sequence ID" value="SIO25977.1"/>
    <property type="molecule type" value="Genomic_DNA"/>
</dbReference>
<accession>A0A1N6I1U4</accession>
<evidence type="ECO:0000256" key="1">
    <source>
        <dbReference type="SAM" id="MobiDB-lite"/>
    </source>
</evidence>
<evidence type="ECO:0000313" key="3">
    <source>
        <dbReference type="Proteomes" id="UP000184699"/>
    </source>
</evidence>
<feature type="region of interest" description="Disordered" evidence="1">
    <location>
        <begin position="1"/>
        <end position="101"/>
    </location>
</feature>
<reference evidence="3" key="1">
    <citation type="submission" date="2016-11" db="EMBL/GenBank/DDBJ databases">
        <authorList>
            <person name="Varghese N."/>
            <person name="Submissions S."/>
        </authorList>
    </citation>
    <scope>NUCLEOTIDE SEQUENCE [LARGE SCALE GENOMIC DNA]</scope>
    <source>
        <strain evidence="3">DSM 8595</strain>
    </source>
</reference>
<sequence>MMSESNRPAEPQSSDEPSTPAGTVDATDDLEGSYTEVDGEGAHERTVAGAYVRTDGADDDESTVGDYTSTDGHADSHDPAERHGKFVGAEPPKPHPGLHHI</sequence>
<evidence type="ECO:0000313" key="2">
    <source>
        <dbReference type="EMBL" id="SIO25977.1"/>
    </source>
</evidence>
<feature type="compositionally biased region" description="Basic and acidic residues" evidence="1">
    <location>
        <begin position="72"/>
        <end position="84"/>
    </location>
</feature>
<organism evidence="2 3">
    <name type="scientific">Agromyces cerinus subsp. cerinus</name>
    <dbReference type="NCBI Taxonomy" id="232089"/>
    <lineage>
        <taxon>Bacteria</taxon>
        <taxon>Bacillati</taxon>
        <taxon>Actinomycetota</taxon>
        <taxon>Actinomycetes</taxon>
        <taxon>Micrococcales</taxon>
        <taxon>Microbacteriaceae</taxon>
        <taxon>Agromyces</taxon>
    </lineage>
</organism>